<dbReference type="PANTHER" id="PTHR11839:SF18">
    <property type="entry name" value="NUDIX HYDROLASE DOMAIN-CONTAINING PROTEIN"/>
    <property type="match status" value="1"/>
</dbReference>
<dbReference type="Pfam" id="PF00293">
    <property type="entry name" value="NUDIX"/>
    <property type="match status" value="1"/>
</dbReference>
<keyword evidence="2" id="KW-0378">Hydrolase</keyword>
<dbReference type="GeneID" id="54581156"/>
<name>A0A6A6IXX8_9PLEO</name>
<dbReference type="CDD" id="cd03424">
    <property type="entry name" value="NUDIX_ADPRase_Nudt5_UGPPase_Nudt14"/>
    <property type="match status" value="1"/>
</dbReference>
<evidence type="ECO:0000259" key="3">
    <source>
        <dbReference type="PROSITE" id="PS51462"/>
    </source>
</evidence>
<dbReference type="EMBL" id="ML987190">
    <property type="protein sequence ID" value="KAF2254480.1"/>
    <property type="molecule type" value="Genomic_DNA"/>
</dbReference>
<dbReference type="GO" id="GO:0019693">
    <property type="term" value="P:ribose phosphate metabolic process"/>
    <property type="evidence" value="ECO:0007669"/>
    <property type="project" value="TreeGrafter"/>
</dbReference>
<sequence>MATFALEGFQGPVEVTLAPNITKDQLLDFPAFKVWRNTLQANLALQYSDPKHAFHMDPYTLRSIAIQSVDWFGKRIGFLKLKAVIRNRAGKDDPKKDLPGIAFLRGGSVAMLMILRPKDSRDERLVVMTEQPRVPAGSLAFWEIPAGMLDDEGTFSGAAAKEIYEETGFQIPQSELIDLTALALQHSKIPENKSLQQAMYPSPGGSDEFIPIFLWEKELDRQEIEDLRGKLMGTRREGELITLRVCDYEDLWREGARDAKTLAAWALYEGLNRAGVMMELRKKPRKQPSQDGLDGTSQD</sequence>
<protein>
    <recommendedName>
        <fullName evidence="3">Nudix hydrolase domain-containing protein</fullName>
    </recommendedName>
</protein>
<dbReference type="PROSITE" id="PS51462">
    <property type="entry name" value="NUDIX"/>
    <property type="match status" value="1"/>
</dbReference>
<evidence type="ECO:0000256" key="2">
    <source>
        <dbReference type="ARBA" id="ARBA00022801"/>
    </source>
</evidence>
<dbReference type="GO" id="GO:0080041">
    <property type="term" value="F:ADP-ribose pyrophosphohydrolase activity"/>
    <property type="evidence" value="ECO:0007669"/>
    <property type="project" value="TreeGrafter"/>
</dbReference>
<evidence type="ECO:0000313" key="4">
    <source>
        <dbReference type="EMBL" id="KAF2254480.1"/>
    </source>
</evidence>
<dbReference type="PANTHER" id="PTHR11839">
    <property type="entry name" value="UDP/ADP-SUGAR PYROPHOSPHATASE"/>
    <property type="match status" value="1"/>
</dbReference>
<dbReference type="SUPFAM" id="SSF55811">
    <property type="entry name" value="Nudix"/>
    <property type="match status" value="1"/>
</dbReference>
<dbReference type="AlphaFoldDB" id="A0A6A6IXX8"/>
<organism evidence="4 5">
    <name type="scientific">Trematosphaeria pertusa</name>
    <dbReference type="NCBI Taxonomy" id="390896"/>
    <lineage>
        <taxon>Eukaryota</taxon>
        <taxon>Fungi</taxon>
        <taxon>Dikarya</taxon>
        <taxon>Ascomycota</taxon>
        <taxon>Pezizomycotina</taxon>
        <taxon>Dothideomycetes</taxon>
        <taxon>Pleosporomycetidae</taxon>
        <taxon>Pleosporales</taxon>
        <taxon>Massarineae</taxon>
        <taxon>Trematosphaeriaceae</taxon>
        <taxon>Trematosphaeria</taxon>
    </lineage>
</organism>
<gene>
    <name evidence="4" type="ORF">BU26DRAFT_514389</name>
</gene>
<comment type="cofactor">
    <cofactor evidence="1">
        <name>Mg(2+)</name>
        <dbReference type="ChEBI" id="CHEBI:18420"/>
    </cofactor>
</comment>
<dbReference type="GO" id="GO:0006753">
    <property type="term" value="P:nucleoside phosphate metabolic process"/>
    <property type="evidence" value="ECO:0007669"/>
    <property type="project" value="TreeGrafter"/>
</dbReference>
<dbReference type="Gene3D" id="3.90.79.10">
    <property type="entry name" value="Nucleoside Triphosphate Pyrophosphohydrolase"/>
    <property type="match status" value="1"/>
</dbReference>
<proteinExistence type="predicted"/>
<dbReference type="InterPro" id="IPR000086">
    <property type="entry name" value="NUDIX_hydrolase_dom"/>
</dbReference>
<dbReference type="Proteomes" id="UP000800094">
    <property type="component" value="Unassembled WGS sequence"/>
</dbReference>
<dbReference type="OrthoDB" id="10249920at2759"/>
<evidence type="ECO:0000256" key="1">
    <source>
        <dbReference type="ARBA" id="ARBA00001946"/>
    </source>
</evidence>
<dbReference type="InterPro" id="IPR015797">
    <property type="entry name" value="NUDIX_hydrolase-like_dom_sf"/>
</dbReference>
<evidence type="ECO:0000313" key="5">
    <source>
        <dbReference type="Proteomes" id="UP000800094"/>
    </source>
</evidence>
<accession>A0A6A6IXX8</accession>
<dbReference type="GO" id="GO:0080042">
    <property type="term" value="F:ADP-glucose pyrophosphohydrolase activity"/>
    <property type="evidence" value="ECO:0007669"/>
    <property type="project" value="TreeGrafter"/>
</dbReference>
<dbReference type="RefSeq" id="XP_033689484.1">
    <property type="nucleotide sequence ID" value="XM_033827826.1"/>
</dbReference>
<keyword evidence="5" id="KW-1185">Reference proteome</keyword>
<reference evidence="4" key="1">
    <citation type="journal article" date="2020" name="Stud. Mycol.">
        <title>101 Dothideomycetes genomes: a test case for predicting lifestyles and emergence of pathogens.</title>
        <authorList>
            <person name="Haridas S."/>
            <person name="Albert R."/>
            <person name="Binder M."/>
            <person name="Bloem J."/>
            <person name="Labutti K."/>
            <person name="Salamov A."/>
            <person name="Andreopoulos B."/>
            <person name="Baker S."/>
            <person name="Barry K."/>
            <person name="Bills G."/>
            <person name="Bluhm B."/>
            <person name="Cannon C."/>
            <person name="Castanera R."/>
            <person name="Culley D."/>
            <person name="Daum C."/>
            <person name="Ezra D."/>
            <person name="Gonzalez J."/>
            <person name="Henrissat B."/>
            <person name="Kuo A."/>
            <person name="Liang C."/>
            <person name="Lipzen A."/>
            <person name="Lutzoni F."/>
            <person name="Magnuson J."/>
            <person name="Mondo S."/>
            <person name="Nolan M."/>
            <person name="Ohm R."/>
            <person name="Pangilinan J."/>
            <person name="Park H.-J."/>
            <person name="Ramirez L."/>
            <person name="Alfaro M."/>
            <person name="Sun H."/>
            <person name="Tritt A."/>
            <person name="Yoshinaga Y."/>
            <person name="Zwiers L.-H."/>
            <person name="Turgeon B."/>
            <person name="Goodwin S."/>
            <person name="Spatafora J."/>
            <person name="Crous P."/>
            <person name="Grigoriev I."/>
        </authorList>
    </citation>
    <scope>NUCLEOTIDE SEQUENCE</scope>
    <source>
        <strain evidence="4">CBS 122368</strain>
    </source>
</reference>
<feature type="domain" description="Nudix hydrolase" evidence="3">
    <location>
        <begin position="104"/>
        <end position="269"/>
    </location>
</feature>